<accession>A0A0A2BZI6</accession>
<dbReference type="AlphaFoldDB" id="A0A0A2BZI6"/>
<evidence type="ECO:0000313" key="2">
    <source>
        <dbReference type="Proteomes" id="UP000030392"/>
    </source>
</evidence>
<protein>
    <submittedName>
        <fullName evidence="1">Uncharacterized protein</fullName>
    </submittedName>
</protein>
<reference evidence="2" key="1">
    <citation type="journal article" date="2014" name="Sci. Data">
        <title>Genomes of diverse isolates of the marine cyanobacterium Prochlorococcus.</title>
        <authorList>
            <person name="Biller S."/>
            <person name="Berube P."/>
            <person name="Thompson J."/>
            <person name="Kelly L."/>
            <person name="Roggensack S."/>
            <person name="Awad L."/>
            <person name="Roache-Johnson K."/>
            <person name="Ding H."/>
            <person name="Giovannoni S.J."/>
            <person name="Moore L.R."/>
            <person name="Chisholm S.W."/>
        </authorList>
    </citation>
    <scope>NUCLEOTIDE SEQUENCE [LARGE SCALE GENOMIC DNA]</scope>
    <source>
        <strain evidence="2">PAC1</strain>
    </source>
</reference>
<proteinExistence type="predicted"/>
<dbReference type="EMBL" id="JNAX01000015">
    <property type="protein sequence ID" value="KGG19496.1"/>
    <property type="molecule type" value="Genomic_DNA"/>
</dbReference>
<evidence type="ECO:0000313" key="1">
    <source>
        <dbReference type="EMBL" id="KGG19496.1"/>
    </source>
</evidence>
<organism evidence="1 2">
    <name type="scientific">Prochlorococcus marinus str. PAC1</name>
    <dbReference type="NCBI Taxonomy" id="59924"/>
    <lineage>
        <taxon>Bacteria</taxon>
        <taxon>Bacillati</taxon>
        <taxon>Cyanobacteriota</taxon>
        <taxon>Cyanophyceae</taxon>
        <taxon>Synechococcales</taxon>
        <taxon>Prochlorococcaceae</taxon>
        <taxon>Prochlorococcus</taxon>
    </lineage>
</organism>
<comment type="caution">
    <text evidence="1">The sequence shown here is derived from an EMBL/GenBank/DDBJ whole genome shotgun (WGS) entry which is preliminary data.</text>
</comment>
<sequence length="56" mass="6737">MKEERYLKDREAIVRADIWKEITSSCKGLRTELGYTNIQIVEFLKEITKTFERDQL</sequence>
<gene>
    <name evidence="1" type="ORF">EV03_1880</name>
</gene>
<name>A0A0A2BZI6_PROMR</name>
<dbReference type="Proteomes" id="UP000030392">
    <property type="component" value="Unassembled WGS sequence"/>
</dbReference>
<dbReference type="RefSeq" id="WP_011295219.1">
    <property type="nucleotide sequence ID" value="NZ_CP138967.1"/>
</dbReference>